<dbReference type="KEGG" id="aol:S58_37540"/>
<sequence>MSADAADPTAELKQKTTQATAEAEFAKAETERLKAEKALADARKAVDPIIEASKAEKERLEGQKAAVDAKKALLDSTKSADQAAAQAAIGTVAASGIAGDLTLKPDAGKGEATLLAARAICKAAAAVAAEINDKAAGKCIVIRQGFEQFVNYRQFVLQRTLLERVFAAANREAARLQADADRAVGQTRPAGADALPAAAPILTTAGVALDALAKLGSYLLSNVEVGTIALSPDGDQLVAAVTEELLKKNLDVVLPNRRLPSTDELGATLKVVEDLVAQAGTAADRLADTAKTTADAAAKESDDTRKKALQAAAKTYEDAAAVLRKAITKAEEFIASLGTADAKGIVLLSKIVQEKAQYDLLLQKDTLVLSLDVRASVGSYYTRKNLWNFLSSSIPFFVMGGTVITFDLSDTAGKVVAAGLVPVHSGFVSVDRVGGYV</sequence>
<keyword evidence="4" id="KW-1185">Reference proteome</keyword>
<gene>
    <name evidence="3" type="ORF">S58_37540</name>
</gene>
<evidence type="ECO:0000256" key="2">
    <source>
        <dbReference type="SAM" id="MobiDB-lite"/>
    </source>
</evidence>
<name>M4Z8M2_9BRAD</name>
<dbReference type="AlphaFoldDB" id="M4Z8M2"/>
<feature type="coiled-coil region" evidence="1">
    <location>
        <begin position="159"/>
        <end position="186"/>
    </location>
</feature>
<evidence type="ECO:0000313" key="3">
    <source>
        <dbReference type="EMBL" id="BAM89747.1"/>
    </source>
</evidence>
<evidence type="ECO:0000256" key="1">
    <source>
        <dbReference type="SAM" id="Coils"/>
    </source>
</evidence>
<protein>
    <submittedName>
        <fullName evidence="3">Uncharacterized protein</fullName>
    </submittedName>
</protein>
<feature type="region of interest" description="Disordered" evidence="2">
    <location>
        <begin position="1"/>
        <end position="23"/>
    </location>
</feature>
<dbReference type="eggNOG" id="ENOG50337E1">
    <property type="taxonomic scope" value="Bacteria"/>
</dbReference>
<dbReference type="Proteomes" id="UP000011841">
    <property type="component" value="Chromosome"/>
</dbReference>
<accession>M4Z8M2</accession>
<reference evidence="3 4" key="1">
    <citation type="journal article" date="2013" name="Appl. Environ. Microbiol.">
        <title>Genome analysis suggests that the soil oligotrophic bacterium Agromonas oligotrophica (Bradyrhizobium oligotrophicum) is a nitrogen-fixing symbiont of Aeschynomene indica.</title>
        <authorList>
            <person name="Okubo T."/>
            <person name="Fukushima S."/>
            <person name="Itakura M."/>
            <person name="Oshima K."/>
            <person name="Longtonglang A."/>
            <person name="Teaumroong N."/>
            <person name="Mitsui H."/>
            <person name="Hattori M."/>
            <person name="Hattori R."/>
            <person name="Hattori T."/>
            <person name="Minamisawa K."/>
        </authorList>
    </citation>
    <scope>NUCLEOTIDE SEQUENCE [LARGE SCALE GENOMIC DNA]</scope>
    <source>
        <strain evidence="3 4">S58</strain>
    </source>
</reference>
<dbReference type="PATRIC" id="fig|1245469.3.peg.3831"/>
<evidence type="ECO:0000313" key="4">
    <source>
        <dbReference type="Proteomes" id="UP000011841"/>
    </source>
</evidence>
<keyword evidence="1" id="KW-0175">Coiled coil</keyword>
<proteinExistence type="predicted"/>
<dbReference type="EMBL" id="AP012603">
    <property type="protein sequence ID" value="BAM89747.1"/>
    <property type="molecule type" value="Genomic_DNA"/>
</dbReference>
<dbReference type="HOGENOM" id="CLU_626538_0_0_5"/>
<organism evidence="3 4">
    <name type="scientific">Bradyrhizobium oligotrophicum S58</name>
    <dbReference type="NCBI Taxonomy" id="1245469"/>
    <lineage>
        <taxon>Bacteria</taxon>
        <taxon>Pseudomonadati</taxon>
        <taxon>Pseudomonadota</taxon>
        <taxon>Alphaproteobacteria</taxon>
        <taxon>Hyphomicrobiales</taxon>
        <taxon>Nitrobacteraceae</taxon>
        <taxon>Bradyrhizobium</taxon>
    </lineage>
</organism>